<evidence type="ECO:0000256" key="1">
    <source>
        <dbReference type="SAM" id="MobiDB-lite"/>
    </source>
</evidence>
<dbReference type="PROSITE" id="PS51257">
    <property type="entry name" value="PROKAR_LIPOPROTEIN"/>
    <property type="match status" value="1"/>
</dbReference>
<gene>
    <name evidence="3" type="ORF">V1Y59_19770</name>
</gene>
<dbReference type="RefSeq" id="WP_330506758.1">
    <property type="nucleotide sequence ID" value="NZ_JAZDUE010000018.1"/>
</dbReference>
<comment type="caution">
    <text evidence="3">The sequence shown here is derived from an EMBL/GenBank/DDBJ whole genome shotgun (WGS) entry which is preliminary data.</text>
</comment>
<evidence type="ECO:0000256" key="2">
    <source>
        <dbReference type="SAM" id="SignalP"/>
    </source>
</evidence>
<feature type="signal peptide" evidence="2">
    <location>
        <begin position="1"/>
        <end position="24"/>
    </location>
</feature>
<accession>A0ABU7MYD5</accession>
<reference evidence="3 4" key="1">
    <citation type="submission" date="2024-01" db="EMBL/GenBank/DDBJ databases">
        <title>Draft genome sequence of Gordonia sp. PKS22-38.</title>
        <authorList>
            <person name="Suphannarot A."/>
            <person name="Mingma R."/>
        </authorList>
    </citation>
    <scope>NUCLEOTIDE SEQUENCE [LARGE SCALE GENOMIC DNA]</scope>
    <source>
        <strain evidence="3 4">PKS22-38</strain>
    </source>
</reference>
<protein>
    <recommendedName>
        <fullName evidence="5">MmpS family membrane protein</fullName>
    </recommendedName>
</protein>
<organism evidence="3 4">
    <name type="scientific">Gordonia prachuapensis</name>
    <dbReference type="NCBI Taxonomy" id="3115651"/>
    <lineage>
        <taxon>Bacteria</taxon>
        <taxon>Bacillati</taxon>
        <taxon>Actinomycetota</taxon>
        <taxon>Actinomycetes</taxon>
        <taxon>Mycobacteriales</taxon>
        <taxon>Gordoniaceae</taxon>
        <taxon>Gordonia</taxon>
    </lineage>
</organism>
<feature type="compositionally biased region" description="Low complexity" evidence="1">
    <location>
        <begin position="40"/>
        <end position="57"/>
    </location>
</feature>
<keyword evidence="4" id="KW-1185">Reference proteome</keyword>
<feature type="chain" id="PRO_5045765873" description="MmpS family membrane protein" evidence="2">
    <location>
        <begin position="25"/>
        <end position="141"/>
    </location>
</feature>
<dbReference type="Gene3D" id="2.60.40.2880">
    <property type="entry name" value="MmpS1-5, C-terminal soluble domain"/>
    <property type="match status" value="1"/>
</dbReference>
<dbReference type="InterPro" id="IPR038468">
    <property type="entry name" value="MmpS_C"/>
</dbReference>
<sequence>MSMSRLLILAVSAVATTALITGCADDTDDGASETVPISGPTSATQTSASQPSPAATATPVGTAIIEVTGEGAVDLTYRINGGAEQTEQGVILPWEKTYSVYPELETSVTVESGARTVGCTITMGQHLVAFENEPSPTCGFA</sequence>
<name>A0ABU7MYD5_9ACTN</name>
<evidence type="ECO:0000313" key="3">
    <source>
        <dbReference type="EMBL" id="MEE4025333.1"/>
    </source>
</evidence>
<feature type="region of interest" description="Disordered" evidence="1">
    <location>
        <begin position="25"/>
        <end position="57"/>
    </location>
</feature>
<dbReference type="Proteomes" id="UP001335729">
    <property type="component" value="Unassembled WGS sequence"/>
</dbReference>
<proteinExistence type="predicted"/>
<keyword evidence="2" id="KW-0732">Signal</keyword>
<evidence type="ECO:0008006" key="5">
    <source>
        <dbReference type="Google" id="ProtNLM"/>
    </source>
</evidence>
<dbReference type="EMBL" id="JAZDUE010000018">
    <property type="protein sequence ID" value="MEE4025333.1"/>
    <property type="molecule type" value="Genomic_DNA"/>
</dbReference>
<evidence type="ECO:0000313" key="4">
    <source>
        <dbReference type="Proteomes" id="UP001335729"/>
    </source>
</evidence>